<sequence>MINILVVDDEEGIRIALQKVLKKDGYEVFLAESGAEGIDIVKKQINEIETVISDFKMPGLDGLETLQQIGRINPEITRIILTGYATLERAIESVNSDIDGFLTKPFDNNILKMKIKEFHIKKRLKQFVPFQVLEELQKYGNGLNPQNRKVSVIFTDIRDFSGLSKRISTLELSELLNMHYFHPLDNIIFEYNGTLDKHIGDSIMGIFGAPISHEDDAYRAVSCAIKMRDKMAEINNKINNKNLRIPVGYGISTGETMVGIFGSTIRKEYTALGQTVNFAAHLEHTAKEDQILICHETYQAVKDSFKFELIEGLNIKSMEGEGSIYNVVGVL</sequence>
<feature type="modified residue" description="4-aspartylphosphate" evidence="1">
    <location>
        <position position="54"/>
    </location>
</feature>
<evidence type="ECO:0000259" key="2">
    <source>
        <dbReference type="PROSITE" id="PS50110"/>
    </source>
</evidence>
<dbReference type="InterPro" id="IPR050697">
    <property type="entry name" value="Adenylyl/Guanylyl_Cyclase_3/4"/>
</dbReference>
<dbReference type="InterPro" id="IPR001789">
    <property type="entry name" value="Sig_transdc_resp-reg_receiver"/>
</dbReference>
<dbReference type="SUPFAM" id="SSF55073">
    <property type="entry name" value="Nucleotide cyclase"/>
    <property type="match status" value="1"/>
</dbReference>
<dbReference type="SUPFAM" id="SSF52172">
    <property type="entry name" value="CheY-like"/>
    <property type="match status" value="1"/>
</dbReference>
<name>E1YCV0_9BACT</name>
<dbReference type="Gene3D" id="3.30.70.1230">
    <property type="entry name" value="Nucleotide cyclase"/>
    <property type="match status" value="1"/>
</dbReference>
<evidence type="ECO:0008006" key="5">
    <source>
        <dbReference type="Google" id="ProtNLM"/>
    </source>
</evidence>
<evidence type="ECO:0000313" key="4">
    <source>
        <dbReference type="EMBL" id="CBX28394.1"/>
    </source>
</evidence>
<evidence type="ECO:0000256" key="1">
    <source>
        <dbReference type="PROSITE-ProRule" id="PRU00169"/>
    </source>
</evidence>
<feature type="domain" description="Guanylate cyclase" evidence="3">
    <location>
        <begin position="151"/>
        <end position="283"/>
    </location>
</feature>
<dbReference type="PANTHER" id="PTHR43081:SF1">
    <property type="entry name" value="ADENYLATE CYCLASE, TERMINAL-DIFFERENTIATION SPECIFIC"/>
    <property type="match status" value="1"/>
</dbReference>
<dbReference type="PROSITE" id="PS50125">
    <property type="entry name" value="GUANYLATE_CYCLASE_2"/>
    <property type="match status" value="1"/>
</dbReference>
<dbReference type="Gene3D" id="3.40.50.2300">
    <property type="match status" value="1"/>
</dbReference>
<dbReference type="SMART" id="SM00448">
    <property type="entry name" value="REC"/>
    <property type="match status" value="1"/>
</dbReference>
<protein>
    <recommendedName>
        <fullName evidence="5">Adenylate cyclase</fullName>
    </recommendedName>
</protein>
<dbReference type="SMART" id="SM00044">
    <property type="entry name" value="CYCc"/>
    <property type="match status" value="1"/>
</dbReference>
<dbReference type="GO" id="GO:0009190">
    <property type="term" value="P:cyclic nucleotide biosynthetic process"/>
    <property type="evidence" value="ECO:0007669"/>
    <property type="project" value="InterPro"/>
</dbReference>
<dbReference type="InterPro" id="IPR029787">
    <property type="entry name" value="Nucleotide_cyclase"/>
</dbReference>
<dbReference type="InterPro" id="IPR001054">
    <property type="entry name" value="A/G_cyclase"/>
</dbReference>
<dbReference type="CDD" id="cd07302">
    <property type="entry name" value="CHD"/>
    <property type="match status" value="1"/>
</dbReference>
<dbReference type="AlphaFoldDB" id="E1YCV0"/>
<dbReference type="InterPro" id="IPR011006">
    <property type="entry name" value="CheY-like_superfamily"/>
</dbReference>
<evidence type="ECO:0000259" key="3">
    <source>
        <dbReference type="PROSITE" id="PS50125"/>
    </source>
</evidence>
<dbReference type="PROSITE" id="PS50110">
    <property type="entry name" value="RESPONSE_REGULATORY"/>
    <property type="match status" value="1"/>
</dbReference>
<dbReference type="Pfam" id="PF00072">
    <property type="entry name" value="Response_reg"/>
    <property type="match status" value="1"/>
</dbReference>
<dbReference type="GO" id="GO:0004016">
    <property type="term" value="F:adenylate cyclase activity"/>
    <property type="evidence" value="ECO:0007669"/>
    <property type="project" value="UniProtKB-ARBA"/>
</dbReference>
<reference evidence="4" key="1">
    <citation type="journal article" date="2011" name="Environ. Microbiol.">
        <title>Genomic insights into the metabolic potential of the polycyclic aromatic hydrocarbon degrading sulfate-reducing Deltaproteobacterium N47.</title>
        <authorList>
            <person name="Bergmann F."/>
            <person name="Selesi D."/>
            <person name="Weinmaier T."/>
            <person name="Tischler P."/>
            <person name="Rattei T."/>
            <person name="Meckenstock R.U."/>
        </authorList>
    </citation>
    <scope>NUCLEOTIDE SEQUENCE</scope>
</reference>
<dbReference type="EMBL" id="FR695868">
    <property type="protein sequence ID" value="CBX28394.1"/>
    <property type="molecule type" value="Genomic_DNA"/>
</dbReference>
<organism evidence="4">
    <name type="scientific">uncultured Desulfobacterium sp</name>
    <dbReference type="NCBI Taxonomy" id="201089"/>
    <lineage>
        <taxon>Bacteria</taxon>
        <taxon>Pseudomonadati</taxon>
        <taxon>Thermodesulfobacteriota</taxon>
        <taxon>Desulfobacteria</taxon>
        <taxon>Desulfobacterales</taxon>
        <taxon>Desulfobacteriaceae</taxon>
        <taxon>Desulfobacterium</taxon>
        <taxon>environmental samples</taxon>
    </lineage>
</organism>
<feature type="domain" description="Response regulatory" evidence="2">
    <location>
        <begin position="3"/>
        <end position="119"/>
    </location>
</feature>
<dbReference type="PANTHER" id="PTHR43081">
    <property type="entry name" value="ADENYLATE CYCLASE, TERMINAL-DIFFERENTIATION SPECIFIC-RELATED"/>
    <property type="match status" value="1"/>
</dbReference>
<accession>E1YCV0</accession>
<dbReference type="GO" id="GO:0000160">
    <property type="term" value="P:phosphorelay signal transduction system"/>
    <property type="evidence" value="ECO:0007669"/>
    <property type="project" value="InterPro"/>
</dbReference>
<proteinExistence type="predicted"/>
<dbReference type="Pfam" id="PF00211">
    <property type="entry name" value="Guanylate_cyc"/>
    <property type="match status" value="1"/>
</dbReference>
<gene>
    <name evidence="4" type="ORF">N47_G37180</name>
</gene>
<keyword evidence="1" id="KW-0597">Phosphoprotein</keyword>